<keyword evidence="2" id="KW-1185">Reference proteome</keyword>
<dbReference type="EMBL" id="JAJJMB010012301">
    <property type="protein sequence ID" value="KAI3878598.1"/>
    <property type="molecule type" value="Genomic_DNA"/>
</dbReference>
<protein>
    <submittedName>
        <fullName evidence="1">Uncharacterized protein</fullName>
    </submittedName>
</protein>
<evidence type="ECO:0000313" key="2">
    <source>
        <dbReference type="Proteomes" id="UP001202328"/>
    </source>
</evidence>
<comment type="caution">
    <text evidence="1">The sequence shown here is derived from an EMBL/GenBank/DDBJ whole genome shotgun (WGS) entry which is preliminary data.</text>
</comment>
<sequence length="165" mass="19080">MVLDKMKRCVEYAWKHISEFVLQCWLVNCCLSTMLPRKKRKTKKSSRRMGKTLLILFVFGWETWNKDVEVPIIVESLGERVSGKPSGVCCFGTARKILPKLYTLDELKLNDIDPSAILSPVDGTLSSFERLILESLHPRSDSNKHFEWVTLYQSSFLWLLLKLGK</sequence>
<dbReference type="AlphaFoldDB" id="A0AAD4SAM7"/>
<name>A0AAD4SAM7_9MAGN</name>
<reference evidence="1" key="1">
    <citation type="submission" date="2022-04" db="EMBL/GenBank/DDBJ databases">
        <title>A functionally conserved STORR gene fusion in Papaver species that diverged 16.8 million years ago.</title>
        <authorList>
            <person name="Catania T."/>
        </authorList>
    </citation>
    <scope>NUCLEOTIDE SEQUENCE</scope>
    <source>
        <strain evidence="1">S-188037</strain>
    </source>
</reference>
<dbReference type="Proteomes" id="UP001202328">
    <property type="component" value="Unassembled WGS sequence"/>
</dbReference>
<accession>A0AAD4SAM7</accession>
<proteinExistence type="predicted"/>
<evidence type="ECO:0000313" key="1">
    <source>
        <dbReference type="EMBL" id="KAI3878598.1"/>
    </source>
</evidence>
<organism evidence="1 2">
    <name type="scientific">Papaver atlanticum</name>
    <dbReference type="NCBI Taxonomy" id="357466"/>
    <lineage>
        <taxon>Eukaryota</taxon>
        <taxon>Viridiplantae</taxon>
        <taxon>Streptophyta</taxon>
        <taxon>Embryophyta</taxon>
        <taxon>Tracheophyta</taxon>
        <taxon>Spermatophyta</taxon>
        <taxon>Magnoliopsida</taxon>
        <taxon>Ranunculales</taxon>
        <taxon>Papaveraceae</taxon>
        <taxon>Papaveroideae</taxon>
        <taxon>Papaver</taxon>
    </lineage>
</organism>
<gene>
    <name evidence="1" type="ORF">MKW98_027903</name>
</gene>